<organism evidence="3 4">
    <name type="scientific">Trichomonas vaginalis (strain ATCC PRA-98 / G3)</name>
    <dbReference type="NCBI Taxonomy" id="412133"/>
    <lineage>
        <taxon>Eukaryota</taxon>
        <taxon>Metamonada</taxon>
        <taxon>Parabasalia</taxon>
        <taxon>Trichomonadida</taxon>
        <taxon>Trichomonadidae</taxon>
        <taxon>Trichomonas</taxon>
    </lineage>
</organism>
<dbReference type="Proteomes" id="UP000001542">
    <property type="component" value="Unassembled WGS sequence"/>
</dbReference>
<dbReference type="EMBL" id="DS147633">
    <property type="protein sequence ID" value="EAX65882.1"/>
    <property type="molecule type" value="Genomic_DNA"/>
</dbReference>
<feature type="region of interest" description="Disordered" evidence="2">
    <location>
        <begin position="1"/>
        <end position="65"/>
    </location>
</feature>
<evidence type="ECO:0000256" key="2">
    <source>
        <dbReference type="SAM" id="MobiDB-lite"/>
    </source>
</evidence>
<feature type="compositionally biased region" description="Basic and acidic residues" evidence="2">
    <location>
        <begin position="1"/>
        <end position="40"/>
    </location>
</feature>
<keyword evidence="1" id="KW-0175">Coiled coil</keyword>
<dbReference type="VEuPathDB" id="TrichDB:TVAG_539120"/>
<sequence>ADDLKKKVDDLEEKAKDADDLKKKVDDLEDKLKELADKKKSSSSSSSSDKGEDKGDEEEVISPAAQAALKALENEDTPALAELAKRVDDLEKKLADTPVAESAAEDAPVVCSGKDEDEAKADPAEVAELKKKVDDLEEKAKDADDLKKKVDDLEEKAKDADDLKKKVDDLEDKLKELADKKKSSSSSSSSDKGEDKGDEEEVISPAAQAALKALENEDTPALAELAKRVDDLEKKLADTPVDEDEANDVPVVCATRDIDPTDALNDVNDLNKRVDDLEEKAKNDEDQIDELKKKL</sequence>
<proteinExistence type="predicted"/>
<name>A2HXI6_TRIV3</name>
<evidence type="ECO:0000313" key="3">
    <source>
        <dbReference type="EMBL" id="EAX65882.1"/>
    </source>
</evidence>
<feature type="non-terminal residue" evidence="3">
    <location>
        <position position="1"/>
    </location>
</feature>
<dbReference type="InParanoid" id="A2HXI6"/>
<dbReference type="AlphaFoldDB" id="A2HXI6"/>
<dbReference type="VEuPathDB" id="TrichDB:TVAGG3_0347240"/>
<evidence type="ECO:0000313" key="4">
    <source>
        <dbReference type="Proteomes" id="UP000001542"/>
    </source>
</evidence>
<feature type="non-terminal residue" evidence="3">
    <location>
        <position position="295"/>
    </location>
</feature>
<feature type="region of interest" description="Disordered" evidence="2">
    <location>
        <begin position="96"/>
        <end position="218"/>
    </location>
</feature>
<reference evidence="3" key="2">
    <citation type="journal article" date="2007" name="Science">
        <title>Draft genome sequence of the sexually transmitted pathogen Trichomonas vaginalis.</title>
        <authorList>
            <person name="Carlton J.M."/>
            <person name="Hirt R.P."/>
            <person name="Silva J.C."/>
            <person name="Delcher A.L."/>
            <person name="Schatz M."/>
            <person name="Zhao Q."/>
            <person name="Wortman J.R."/>
            <person name="Bidwell S.L."/>
            <person name="Alsmark U.C.M."/>
            <person name="Besteiro S."/>
            <person name="Sicheritz-Ponten T."/>
            <person name="Noel C.J."/>
            <person name="Dacks J.B."/>
            <person name="Foster P.G."/>
            <person name="Simillion C."/>
            <person name="Van de Peer Y."/>
            <person name="Miranda-Saavedra D."/>
            <person name="Barton G.J."/>
            <person name="Westrop G.D."/>
            <person name="Mueller S."/>
            <person name="Dessi D."/>
            <person name="Fiori P.L."/>
            <person name="Ren Q."/>
            <person name="Paulsen I."/>
            <person name="Zhang H."/>
            <person name="Bastida-Corcuera F.D."/>
            <person name="Simoes-Barbosa A."/>
            <person name="Brown M.T."/>
            <person name="Hayes R.D."/>
            <person name="Mukherjee M."/>
            <person name="Okumura C.Y."/>
            <person name="Schneider R."/>
            <person name="Smith A.J."/>
            <person name="Vanacova S."/>
            <person name="Villalvazo M."/>
            <person name="Haas B.J."/>
            <person name="Pertea M."/>
            <person name="Feldblyum T.V."/>
            <person name="Utterback T.R."/>
            <person name="Shu C.L."/>
            <person name="Osoegawa K."/>
            <person name="de Jong P.J."/>
            <person name="Hrdy I."/>
            <person name="Horvathova L."/>
            <person name="Zubacova Z."/>
            <person name="Dolezal P."/>
            <person name="Malik S.B."/>
            <person name="Logsdon J.M. Jr."/>
            <person name="Henze K."/>
            <person name="Gupta A."/>
            <person name="Wang C.C."/>
            <person name="Dunne R.L."/>
            <person name="Upcroft J.A."/>
            <person name="Upcroft P."/>
            <person name="White O."/>
            <person name="Salzberg S.L."/>
            <person name="Tang P."/>
            <person name="Chiu C.-H."/>
            <person name="Lee Y.-S."/>
            <person name="Embley T.M."/>
            <person name="Coombs G.H."/>
            <person name="Mottram J.C."/>
            <person name="Tachezy J."/>
            <person name="Fraser-Liggett C.M."/>
            <person name="Johnson P.J."/>
        </authorList>
    </citation>
    <scope>NUCLEOTIDE SEQUENCE [LARGE SCALE GENOMIC DNA]</scope>
    <source>
        <strain evidence="3">G3</strain>
    </source>
</reference>
<feature type="compositionally biased region" description="Basic and acidic residues" evidence="2">
    <location>
        <begin position="120"/>
        <end position="182"/>
    </location>
</feature>
<reference evidence="3" key="1">
    <citation type="submission" date="2006-10" db="EMBL/GenBank/DDBJ databases">
        <authorList>
            <person name="Amadeo P."/>
            <person name="Zhao Q."/>
            <person name="Wortman J."/>
            <person name="Fraser-Liggett C."/>
            <person name="Carlton J."/>
        </authorList>
    </citation>
    <scope>NUCLEOTIDE SEQUENCE</scope>
    <source>
        <strain evidence="3">G3</strain>
    </source>
</reference>
<keyword evidence="4" id="KW-1185">Reference proteome</keyword>
<dbReference type="SMR" id="A2HXI6"/>
<protein>
    <submittedName>
        <fullName evidence="3">Uncharacterized protein</fullName>
    </submittedName>
</protein>
<dbReference type="STRING" id="5722.A2HXI6"/>
<accession>A2HXI6</accession>
<feature type="coiled-coil region" evidence="1">
    <location>
        <begin position="267"/>
        <end position="294"/>
    </location>
</feature>
<gene>
    <name evidence="3" type="ORF">TVAG_539120</name>
</gene>
<evidence type="ECO:0000256" key="1">
    <source>
        <dbReference type="SAM" id="Coils"/>
    </source>
</evidence>